<organism evidence="2 3">
    <name type="scientific">Embleya hyalina</name>
    <dbReference type="NCBI Taxonomy" id="516124"/>
    <lineage>
        <taxon>Bacteria</taxon>
        <taxon>Bacillati</taxon>
        <taxon>Actinomycetota</taxon>
        <taxon>Actinomycetes</taxon>
        <taxon>Kitasatosporales</taxon>
        <taxon>Streptomycetaceae</taxon>
        <taxon>Embleya</taxon>
    </lineage>
</organism>
<dbReference type="AlphaFoldDB" id="A0A401YYY1"/>
<feature type="compositionally biased region" description="Low complexity" evidence="1">
    <location>
        <begin position="124"/>
        <end position="144"/>
    </location>
</feature>
<comment type="caution">
    <text evidence="2">The sequence shown here is derived from an EMBL/GenBank/DDBJ whole genome shotgun (WGS) entry which is preliminary data.</text>
</comment>
<dbReference type="EMBL" id="BIFH01000034">
    <property type="protein sequence ID" value="GCD99760.1"/>
    <property type="molecule type" value="Genomic_DNA"/>
</dbReference>
<feature type="compositionally biased region" description="Polar residues" evidence="1">
    <location>
        <begin position="1"/>
        <end position="10"/>
    </location>
</feature>
<feature type="region of interest" description="Disordered" evidence="1">
    <location>
        <begin position="120"/>
        <end position="158"/>
    </location>
</feature>
<proteinExistence type="predicted"/>
<sequence>MSPATSTATTPLLDPSAEPAFTTPTTYERGSMRITTPKDRLDNGHVSWFCNDCGARRSLTTRRPDEAAALAAQWHAHRCDPLPEHWMVAPIEMPCDLCRVHTRTRSPRLGRPRHPLCAERRIPRPTTTTAAAPTAVARRPARTTPAPPARGDPRSGTT</sequence>
<feature type="region of interest" description="Disordered" evidence="1">
    <location>
        <begin position="1"/>
        <end position="30"/>
    </location>
</feature>
<dbReference type="RefSeq" id="WP_126641534.1">
    <property type="nucleotide sequence ID" value="NZ_BIFH01000034.1"/>
</dbReference>
<evidence type="ECO:0000256" key="1">
    <source>
        <dbReference type="SAM" id="MobiDB-lite"/>
    </source>
</evidence>
<accession>A0A401YYY1</accession>
<evidence type="ECO:0000313" key="2">
    <source>
        <dbReference type="EMBL" id="GCD99760.1"/>
    </source>
</evidence>
<evidence type="ECO:0000313" key="3">
    <source>
        <dbReference type="Proteomes" id="UP000286931"/>
    </source>
</evidence>
<dbReference type="Proteomes" id="UP000286931">
    <property type="component" value="Unassembled WGS sequence"/>
</dbReference>
<protein>
    <submittedName>
        <fullName evidence="2">Uncharacterized protein</fullName>
    </submittedName>
</protein>
<reference evidence="2 3" key="1">
    <citation type="submission" date="2018-12" db="EMBL/GenBank/DDBJ databases">
        <title>Draft genome sequence of Embleya hyalina NBRC 13850T.</title>
        <authorList>
            <person name="Komaki H."/>
            <person name="Hosoyama A."/>
            <person name="Kimura A."/>
            <person name="Ichikawa N."/>
            <person name="Tamura T."/>
        </authorList>
    </citation>
    <scope>NUCLEOTIDE SEQUENCE [LARGE SCALE GENOMIC DNA]</scope>
    <source>
        <strain evidence="2 3">NBRC 13850</strain>
    </source>
</reference>
<gene>
    <name evidence="2" type="ORF">EHYA_07482</name>
</gene>
<name>A0A401YYY1_9ACTN</name>
<keyword evidence="3" id="KW-1185">Reference proteome</keyword>